<protein>
    <submittedName>
        <fullName evidence="2">Uncharacterized protein</fullName>
    </submittedName>
</protein>
<evidence type="ECO:0000313" key="2">
    <source>
        <dbReference type="EMBL" id="KAG8038597.1"/>
    </source>
</evidence>
<evidence type="ECO:0000313" key="3">
    <source>
        <dbReference type="Proteomes" id="UP000729913"/>
    </source>
</evidence>
<reference evidence="2" key="2">
    <citation type="submission" date="2021-04" db="EMBL/GenBank/DDBJ databases">
        <title>Genome-wide patterns of bracovirus chromosomal integration into multiple host tissues during parasitism.</title>
        <authorList>
            <person name="Chebbi M.A.C."/>
        </authorList>
    </citation>
    <scope>NUCLEOTIDE SEQUENCE</scope>
    <source>
        <tissue evidence="2">Whole body</tissue>
    </source>
</reference>
<dbReference type="EMBL" id="JAAOIC020000043">
    <property type="protein sequence ID" value="KAG8038597.1"/>
    <property type="molecule type" value="Genomic_DNA"/>
</dbReference>
<dbReference type="OrthoDB" id="10061327at2759"/>
<keyword evidence="3" id="KW-1185">Reference proteome</keyword>
<comment type="caution">
    <text evidence="2">The sequence shown here is derived from an EMBL/GenBank/DDBJ whole genome shotgun (WGS) entry which is preliminary data.</text>
</comment>
<organism evidence="2 3">
    <name type="scientific">Cotesia typhae</name>
    <dbReference type="NCBI Taxonomy" id="2053667"/>
    <lineage>
        <taxon>Eukaryota</taxon>
        <taxon>Metazoa</taxon>
        <taxon>Ecdysozoa</taxon>
        <taxon>Arthropoda</taxon>
        <taxon>Hexapoda</taxon>
        <taxon>Insecta</taxon>
        <taxon>Pterygota</taxon>
        <taxon>Neoptera</taxon>
        <taxon>Endopterygota</taxon>
        <taxon>Hymenoptera</taxon>
        <taxon>Apocrita</taxon>
        <taxon>Ichneumonoidea</taxon>
        <taxon>Braconidae</taxon>
        <taxon>Microgastrinae</taxon>
        <taxon>Cotesia</taxon>
    </lineage>
</organism>
<sequence>MCSSSGSCKNHPSPAWGHPHHWPRSFSQISNGSSQSNPNSQETAVGYKRQPSKGQTSEERPHTISSPYEKGGHKRPALSVYTFQAPDSTGMSQPTCLTCVCQNCSGQPSLHTTKSW</sequence>
<gene>
    <name evidence="2" type="ORF">G9C98_006293</name>
</gene>
<accession>A0A8J5US06</accession>
<proteinExistence type="predicted"/>
<feature type="compositionally biased region" description="Polar residues" evidence="1">
    <location>
        <begin position="1"/>
        <end position="10"/>
    </location>
</feature>
<feature type="region of interest" description="Disordered" evidence="1">
    <location>
        <begin position="1"/>
        <end position="81"/>
    </location>
</feature>
<feature type="compositionally biased region" description="Low complexity" evidence="1">
    <location>
        <begin position="25"/>
        <end position="41"/>
    </location>
</feature>
<evidence type="ECO:0000256" key="1">
    <source>
        <dbReference type="SAM" id="MobiDB-lite"/>
    </source>
</evidence>
<name>A0A8J5US06_9HYME</name>
<dbReference type="Proteomes" id="UP000729913">
    <property type="component" value="Unassembled WGS sequence"/>
</dbReference>
<reference evidence="2" key="1">
    <citation type="submission" date="2020-03" db="EMBL/GenBank/DDBJ databases">
        <authorList>
            <person name="Chebbi M.A."/>
            <person name="Drezen J.M."/>
        </authorList>
    </citation>
    <scope>NUCLEOTIDE SEQUENCE</scope>
    <source>
        <tissue evidence="2">Whole body</tissue>
    </source>
</reference>
<dbReference type="AlphaFoldDB" id="A0A8J5US06"/>